<dbReference type="Pfam" id="PF00067">
    <property type="entry name" value="p450"/>
    <property type="match status" value="1"/>
</dbReference>
<sequence length="342" mass="39188">MQHIILEEVDYRFELLNKEISKSVDQKVVIDPAPFMSLLIGSVINKLVVGYRYDESNMEEFLMMKRSFNAVLDIFTPFDFLIFSEKTYQLPVFKQRWDKAVAPNYEIRGILERQVNERKADIAAADIAAGHHVLDMINGGDNYTDAYLIEMERRKQNGEDQGSFSECALLANLLDLWIAGTDTTISVMLWGFVYLLHNPEVQEKVRKEVLSITEGNRHVEFTDKLSMPYTNAVITELLRCSCVLNINLFHETTCDTVFEPERYLCAKSKKLEQQVIPFGVGKRSCLGESLAKAELFLILSNFLQKYIISVPDGSPLPSLQQIALDGTLKRTRPYRVQIEEVR</sequence>
<keyword evidence="6" id="KW-0560">Oxidoreductase</keyword>
<comment type="cofactor">
    <cofactor evidence="5">
        <name>heme</name>
        <dbReference type="ChEBI" id="CHEBI:30413"/>
    </cofactor>
</comment>
<evidence type="ECO:0000256" key="3">
    <source>
        <dbReference type="ARBA" id="ARBA00023004"/>
    </source>
</evidence>
<evidence type="ECO:0000256" key="6">
    <source>
        <dbReference type="RuleBase" id="RU000461"/>
    </source>
</evidence>
<protein>
    <submittedName>
        <fullName evidence="8">Unspecific monooxygenase</fullName>
    </submittedName>
</protein>
<evidence type="ECO:0000256" key="2">
    <source>
        <dbReference type="ARBA" id="ARBA00022723"/>
    </source>
</evidence>
<dbReference type="GO" id="GO:0005506">
    <property type="term" value="F:iron ion binding"/>
    <property type="evidence" value="ECO:0007669"/>
    <property type="project" value="InterPro"/>
</dbReference>
<dbReference type="SUPFAM" id="SSF48264">
    <property type="entry name" value="Cytochrome P450"/>
    <property type="match status" value="1"/>
</dbReference>
<dbReference type="PRINTS" id="PR00463">
    <property type="entry name" value="EP450I"/>
</dbReference>
<comment type="similarity">
    <text evidence="1 6">Belongs to the cytochrome P450 family.</text>
</comment>
<dbReference type="GO" id="GO:0005737">
    <property type="term" value="C:cytoplasm"/>
    <property type="evidence" value="ECO:0007669"/>
    <property type="project" value="TreeGrafter"/>
</dbReference>
<evidence type="ECO:0000313" key="8">
    <source>
        <dbReference type="WBParaSite" id="L893_g4216.t1"/>
    </source>
</evidence>
<dbReference type="PANTHER" id="PTHR24300">
    <property type="entry name" value="CYTOCHROME P450 508A4-RELATED"/>
    <property type="match status" value="1"/>
</dbReference>
<dbReference type="PANTHER" id="PTHR24300:SF375">
    <property type="entry name" value="CYTOCHROME P450 FAMILY"/>
    <property type="match status" value="1"/>
</dbReference>
<dbReference type="InterPro" id="IPR002401">
    <property type="entry name" value="Cyt_P450_E_grp-I"/>
</dbReference>
<dbReference type="InterPro" id="IPR001128">
    <property type="entry name" value="Cyt_P450"/>
</dbReference>
<dbReference type="InterPro" id="IPR017972">
    <property type="entry name" value="Cyt_P450_CS"/>
</dbReference>
<dbReference type="GO" id="GO:0020037">
    <property type="term" value="F:heme binding"/>
    <property type="evidence" value="ECO:0007669"/>
    <property type="project" value="InterPro"/>
</dbReference>
<keyword evidence="7" id="KW-1185">Reference proteome</keyword>
<dbReference type="GO" id="GO:0016712">
    <property type="term" value="F:oxidoreductase activity, acting on paired donors, with incorporation or reduction of molecular oxygen, reduced flavin or flavoprotein as one donor, and incorporation of one atom of oxygen"/>
    <property type="evidence" value="ECO:0007669"/>
    <property type="project" value="TreeGrafter"/>
</dbReference>
<evidence type="ECO:0000313" key="7">
    <source>
        <dbReference type="Proteomes" id="UP000095287"/>
    </source>
</evidence>
<evidence type="ECO:0000256" key="1">
    <source>
        <dbReference type="ARBA" id="ARBA00010617"/>
    </source>
</evidence>
<organism evidence="7 8">
    <name type="scientific">Steinernema glaseri</name>
    <dbReference type="NCBI Taxonomy" id="37863"/>
    <lineage>
        <taxon>Eukaryota</taxon>
        <taxon>Metazoa</taxon>
        <taxon>Ecdysozoa</taxon>
        <taxon>Nematoda</taxon>
        <taxon>Chromadorea</taxon>
        <taxon>Rhabditida</taxon>
        <taxon>Tylenchina</taxon>
        <taxon>Panagrolaimomorpha</taxon>
        <taxon>Strongyloidoidea</taxon>
        <taxon>Steinernematidae</taxon>
        <taxon>Steinernema</taxon>
    </lineage>
</organism>
<dbReference type="InterPro" id="IPR050182">
    <property type="entry name" value="Cytochrome_P450_fam2"/>
</dbReference>
<dbReference type="GO" id="GO:0006082">
    <property type="term" value="P:organic acid metabolic process"/>
    <property type="evidence" value="ECO:0007669"/>
    <property type="project" value="TreeGrafter"/>
</dbReference>
<dbReference type="AlphaFoldDB" id="A0A1I8AC43"/>
<accession>A0A1I8AC43</accession>
<keyword evidence="5 6" id="KW-0349">Heme</keyword>
<dbReference type="PROSITE" id="PS00086">
    <property type="entry name" value="CYTOCHROME_P450"/>
    <property type="match status" value="1"/>
</dbReference>
<dbReference type="Proteomes" id="UP000095287">
    <property type="component" value="Unplaced"/>
</dbReference>
<keyword evidence="3 5" id="KW-0408">Iron</keyword>
<dbReference type="PRINTS" id="PR00385">
    <property type="entry name" value="P450"/>
</dbReference>
<evidence type="ECO:0000256" key="5">
    <source>
        <dbReference type="PIRSR" id="PIRSR602401-1"/>
    </source>
</evidence>
<dbReference type="WBParaSite" id="L893_g4216.t1">
    <property type="protein sequence ID" value="L893_g4216.t1"/>
    <property type="gene ID" value="L893_g4216"/>
</dbReference>
<name>A0A1I8AC43_9BILA</name>
<feature type="binding site" description="axial binding residue" evidence="5">
    <location>
        <position position="285"/>
    </location>
    <ligand>
        <name>heme</name>
        <dbReference type="ChEBI" id="CHEBI:30413"/>
    </ligand>
    <ligandPart>
        <name>Fe</name>
        <dbReference type="ChEBI" id="CHEBI:18248"/>
    </ligandPart>
</feature>
<keyword evidence="4 6" id="KW-0503">Monooxygenase</keyword>
<reference evidence="8" key="1">
    <citation type="submission" date="2016-11" db="UniProtKB">
        <authorList>
            <consortium name="WormBaseParasite"/>
        </authorList>
    </citation>
    <scope>IDENTIFICATION</scope>
</reference>
<dbReference type="Gene3D" id="1.10.630.10">
    <property type="entry name" value="Cytochrome P450"/>
    <property type="match status" value="1"/>
</dbReference>
<keyword evidence="2 5" id="KW-0479">Metal-binding</keyword>
<dbReference type="InterPro" id="IPR036396">
    <property type="entry name" value="Cyt_P450_sf"/>
</dbReference>
<proteinExistence type="inferred from homology"/>
<evidence type="ECO:0000256" key="4">
    <source>
        <dbReference type="ARBA" id="ARBA00023033"/>
    </source>
</evidence>
<dbReference type="GO" id="GO:0006805">
    <property type="term" value="P:xenobiotic metabolic process"/>
    <property type="evidence" value="ECO:0007669"/>
    <property type="project" value="TreeGrafter"/>
</dbReference>